<organism evidence="2 3">
    <name type="scientific">Araneus ventricosus</name>
    <name type="common">Orbweaver spider</name>
    <name type="synonym">Epeira ventricosa</name>
    <dbReference type="NCBI Taxonomy" id="182803"/>
    <lineage>
        <taxon>Eukaryota</taxon>
        <taxon>Metazoa</taxon>
        <taxon>Ecdysozoa</taxon>
        <taxon>Arthropoda</taxon>
        <taxon>Chelicerata</taxon>
        <taxon>Arachnida</taxon>
        <taxon>Araneae</taxon>
        <taxon>Araneomorphae</taxon>
        <taxon>Entelegynae</taxon>
        <taxon>Araneoidea</taxon>
        <taxon>Araneidae</taxon>
        <taxon>Araneus</taxon>
    </lineage>
</organism>
<keyword evidence="3" id="KW-1185">Reference proteome</keyword>
<accession>A0A4Y2TYB1</accession>
<protein>
    <submittedName>
        <fullName evidence="2">Uncharacterized protein</fullName>
    </submittedName>
</protein>
<evidence type="ECO:0000313" key="3">
    <source>
        <dbReference type="Proteomes" id="UP000499080"/>
    </source>
</evidence>
<name>A0A4Y2TYB1_ARAVE</name>
<dbReference type="AlphaFoldDB" id="A0A4Y2TYB1"/>
<reference evidence="2 3" key="1">
    <citation type="journal article" date="2019" name="Sci. Rep.">
        <title>Orb-weaving spider Araneus ventricosus genome elucidates the spidroin gene catalogue.</title>
        <authorList>
            <person name="Kono N."/>
            <person name="Nakamura H."/>
            <person name="Ohtoshi R."/>
            <person name="Moran D.A.P."/>
            <person name="Shinohara A."/>
            <person name="Yoshida Y."/>
            <person name="Fujiwara M."/>
            <person name="Mori M."/>
            <person name="Tomita M."/>
            <person name="Arakawa K."/>
        </authorList>
    </citation>
    <scope>NUCLEOTIDE SEQUENCE [LARGE SCALE GENOMIC DNA]</scope>
</reference>
<feature type="compositionally biased region" description="Polar residues" evidence="1">
    <location>
        <begin position="8"/>
        <end position="23"/>
    </location>
</feature>
<comment type="caution">
    <text evidence="2">The sequence shown here is derived from an EMBL/GenBank/DDBJ whole genome shotgun (WGS) entry which is preliminary data.</text>
</comment>
<proteinExistence type="predicted"/>
<dbReference type="Proteomes" id="UP000499080">
    <property type="component" value="Unassembled WGS sequence"/>
</dbReference>
<gene>
    <name evidence="2" type="ORF">AVEN_105755_1</name>
</gene>
<dbReference type="EMBL" id="BGPR01032228">
    <property type="protein sequence ID" value="GBO05685.1"/>
    <property type="molecule type" value="Genomic_DNA"/>
</dbReference>
<feature type="region of interest" description="Disordered" evidence="1">
    <location>
        <begin position="1"/>
        <end position="23"/>
    </location>
</feature>
<evidence type="ECO:0000256" key="1">
    <source>
        <dbReference type="SAM" id="MobiDB-lite"/>
    </source>
</evidence>
<sequence length="138" mass="15680">MYPPPTASCVSRKSSSGSDPASVKATSNVHHVQFTTENVQRLKCVLWLREKKQETDDEKEENVILIKESEDEDFGTFQQETEVVEMEVLIDFLTNTFALIDTVGSVLMMAHYLYFCMIQEVDGDEYDTTGLRTTNLAK</sequence>
<evidence type="ECO:0000313" key="2">
    <source>
        <dbReference type="EMBL" id="GBO05685.1"/>
    </source>
</evidence>